<feature type="transmembrane region" description="Helical" evidence="6">
    <location>
        <begin position="188"/>
        <end position="208"/>
    </location>
</feature>
<keyword evidence="8" id="KW-1185">Reference proteome</keyword>
<dbReference type="PANTHER" id="PTHR43370:SF2">
    <property type="entry name" value="ABC TRANSPORTER PERMEASE PROTEIN"/>
    <property type="match status" value="1"/>
</dbReference>
<dbReference type="PANTHER" id="PTHR43370">
    <property type="entry name" value="SUGAR ABC TRANSPORTER INTEGRAL MEMBRANE PROTEIN-RELATED"/>
    <property type="match status" value="1"/>
</dbReference>
<keyword evidence="3 6" id="KW-0812">Transmembrane</keyword>
<feature type="transmembrane region" description="Helical" evidence="6">
    <location>
        <begin position="214"/>
        <end position="234"/>
    </location>
</feature>
<dbReference type="RefSeq" id="WP_092044158.1">
    <property type="nucleotide sequence ID" value="NZ_FOTK01000027.1"/>
</dbReference>
<dbReference type="InterPro" id="IPR001851">
    <property type="entry name" value="ABC_transp_permease"/>
</dbReference>
<dbReference type="EMBL" id="FOTK01000027">
    <property type="protein sequence ID" value="SFM33177.1"/>
    <property type="molecule type" value="Genomic_DNA"/>
</dbReference>
<feature type="transmembrane region" description="Helical" evidence="6">
    <location>
        <begin position="6"/>
        <end position="26"/>
    </location>
</feature>
<evidence type="ECO:0000256" key="4">
    <source>
        <dbReference type="ARBA" id="ARBA00022989"/>
    </source>
</evidence>
<feature type="transmembrane region" description="Helical" evidence="6">
    <location>
        <begin position="143"/>
        <end position="160"/>
    </location>
</feature>
<evidence type="ECO:0000313" key="7">
    <source>
        <dbReference type="EMBL" id="SFM33177.1"/>
    </source>
</evidence>
<accession>A0A1I4PZD1</accession>
<dbReference type="Proteomes" id="UP000199048">
    <property type="component" value="Unassembled WGS sequence"/>
</dbReference>
<feature type="transmembrane region" description="Helical" evidence="6">
    <location>
        <begin position="62"/>
        <end position="88"/>
    </location>
</feature>
<dbReference type="CDD" id="cd06580">
    <property type="entry name" value="TM_PBP1_transp_TpRbsC_like"/>
    <property type="match status" value="1"/>
</dbReference>
<evidence type="ECO:0000256" key="3">
    <source>
        <dbReference type="ARBA" id="ARBA00022692"/>
    </source>
</evidence>
<reference evidence="8" key="1">
    <citation type="submission" date="2016-10" db="EMBL/GenBank/DDBJ databases">
        <authorList>
            <person name="Varghese N."/>
            <person name="Submissions S."/>
        </authorList>
    </citation>
    <scope>NUCLEOTIDE SEQUENCE [LARGE SCALE GENOMIC DNA]</scope>
    <source>
        <strain evidence="8">BL36</strain>
    </source>
</reference>
<evidence type="ECO:0000256" key="5">
    <source>
        <dbReference type="ARBA" id="ARBA00023136"/>
    </source>
</evidence>
<keyword evidence="4 6" id="KW-1133">Transmembrane helix</keyword>
<comment type="subcellular location">
    <subcellularLocation>
        <location evidence="1">Cell membrane</location>
        <topology evidence="1">Multi-pass membrane protein</topology>
    </subcellularLocation>
</comment>
<dbReference type="AlphaFoldDB" id="A0A1I4PZD1"/>
<feature type="transmembrane region" description="Helical" evidence="6">
    <location>
        <begin position="95"/>
        <end position="114"/>
    </location>
</feature>
<name>A0A1I4PZD1_9HYPH</name>
<sequence>MTLDMVQMILVTVLTAATPLIIAAIGELVVERTGVLNLGVEGMMICGAAVGFAAAVETGSTLLGALAGAGAGLGLAALFGLLTVGLAANQVASGLALTILGLGLSGLVGAPYVGLKREPAPHLDIPGLSDLPGIGRLLFGQDAFVYAGLALTVAVSWFLWRTRGGLILRAIGDDHTATHALGLPVRKLRFLAVLFGGACAGLAGSYLSLAYTPFWAPAMTAGRGWIALALVVFASWRPARLVAGAILFGGATVLQLHAQAASIGLPGQALSALPYLATIVALVLLSLGRRQGGSLAPAALGRDFTPHR</sequence>
<proteinExistence type="predicted"/>
<feature type="transmembrane region" description="Helical" evidence="6">
    <location>
        <begin position="241"/>
        <end position="263"/>
    </location>
</feature>
<evidence type="ECO:0000256" key="6">
    <source>
        <dbReference type="SAM" id="Phobius"/>
    </source>
</evidence>
<keyword evidence="2" id="KW-1003">Cell membrane</keyword>
<dbReference type="STRING" id="582667.SAMN05192568_102752"/>
<organism evidence="7 8">
    <name type="scientific">Methylobacterium pseudosasicola</name>
    <dbReference type="NCBI Taxonomy" id="582667"/>
    <lineage>
        <taxon>Bacteria</taxon>
        <taxon>Pseudomonadati</taxon>
        <taxon>Pseudomonadota</taxon>
        <taxon>Alphaproteobacteria</taxon>
        <taxon>Hyphomicrobiales</taxon>
        <taxon>Methylobacteriaceae</taxon>
        <taxon>Methylobacterium</taxon>
    </lineage>
</organism>
<feature type="transmembrane region" description="Helical" evidence="6">
    <location>
        <begin position="38"/>
        <end position="56"/>
    </location>
</feature>
<dbReference type="Pfam" id="PF02653">
    <property type="entry name" value="BPD_transp_2"/>
    <property type="match status" value="1"/>
</dbReference>
<dbReference type="GO" id="GO:0022857">
    <property type="term" value="F:transmembrane transporter activity"/>
    <property type="evidence" value="ECO:0007669"/>
    <property type="project" value="InterPro"/>
</dbReference>
<protein>
    <submittedName>
        <fullName evidence="7">Nucleoside ABC transporter membrane protein</fullName>
    </submittedName>
</protein>
<keyword evidence="5 6" id="KW-0472">Membrane</keyword>
<dbReference type="GO" id="GO:0005886">
    <property type="term" value="C:plasma membrane"/>
    <property type="evidence" value="ECO:0007669"/>
    <property type="project" value="UniProtKB-SubCell"/>
</dbReference>
<evidence type="ECO:0000313" key="8">
    <source>
        <dbReference type="Proteomes" id="UP000199048"/>
    </source>
</evidence>
<feature type="transmembrane region" description="Helical" evidence="6">
    <location>
        <begin position="269"/>
        <end position="287"/>
    </location>
</feature>
<dbReference type="OrthoDB" id="9792579at2"/>
<evidence type="ECO:0000256" key="1">
    <source>
        <dbReference type="ARBA" id="ARBA00004651"/>
    </source>
</evidence>
<evidence type="ECO:0000256" key="2">
    <source>
        <dbReference type="ARBA" id="ARBA00022475"/>
    </source>
</evidence>
<gene>
    <name evidence="7" type="ORF">SAMN05192568_102752</name>
</gene>